<dbReference type="GO" id="GO:0006357">
    <property type="term" value="P:regulation of transcription by RNA polymerase II"/>
    <property type="evidence" value="ECO:0007669"/>
    <property type="project" value="TreeGrafter"/>
</dbReference>
<evidence type="ECO:0000256" key="5">
    <source>
        <dbReference type="ARBA" id="ARBA00023016"/>
    </source>
</evidence>
<evidence type="ECO:0000313" key="13">
    <source>
        <dbReference type="Proteomes" id="UP001165190"/>
    </source>
</evidence>
<evidence type="ECO:0000256" key="7">
    <source>
        <dbReference type="ARBA" id="ARBA00023163"/>
    </source>
</evidence>
<dbReference type="GO" id="GO:0005634">
    <property type="term" value="C:nucleus"/>
    <property type="evidence" value="ECO:0007669"/>
    <property type="project" value="UniProtKB-SubCell"/>
</dbReference>
<dbReference type="PANTHER" id="PTHR10015">
    <property type="entry name" value="HEAT SHOCK TRANSCRIPTION FACTOR"/>
    <property type="match status" value="1"/>
</dbReference>
<gene>
    <name evidence="12" type="ORF">HRI_002527400</name>
</gene>
<evidence type="ECO:0000256" key="3">
    <source>
        <dbReference type="ARBA" id="ARBA00022553"/>
    </source>
</evidence>
<keyword evidence="10" id="KW-0175">Coiled coil</keyword>
<dbReference type="PANTHER" id="PTHR10015:SF332">
    <property type="entry name" value="HEAT STRESS TRANSCRIPTION FACTOR C-1"/>
    <property type="match status" value="1"/>
</dbReference>
<organism evidence="12 13">
    <name type="scientific">Hibiscus trionum</name>
    <name type="common">Flower of an hour</name>
    <dbReference type="NCBI Taxonomy" id="183268"/>
    <lineage>
        <taxon>Eukaryota</taxon>
        <taxon>Viridiplantae</taxon>
        <taxon>Streptophyta</taxon>
        <taxon>Embryophyta</taxon>
        <taxon>Tracheophyta</taxon>
        <taxon>Spermatophyta</taxon>
        <taxon>Magnoliopsida</taxon>
        <taxon>eudicotyledons</taxon>
        <taxon>Gunneridae</taxon>
        <taxon>Pentapetalae</taxon>
        <taxon>rosids</taxon>
        <taxon>malvids</taxon>
        <taxon>Malvales</taxon>
        <taxon>Malvaceae</taxon>
        <taxon>Malvoideae</taxon>
        <taxon>Hibiscus</taxon>
    </lineage>
</organism>
<evidence type="ECO:0000259" key="11">
    <source>
        <dbReference type="PROSITE" id="PS00434"/>
    </source>
</evidence>
<dbReference type="GO" id="GO:0034605">
    <property type="term" value="P:cellular response to heat"/>
    <property type="evidence" value="ECO:0007669"/>
    <property type="project" value="TreeGrafter"/>
</dbReference>
<dbReference type="FunFam" id="1.10.10.10:FF:000037">
    <property type="entry name" value="Heat stress transcription factor B-4"/>
    <property type="match status" value="1"/>
</dbReference>
<dbReference type="Pfam" id="PF00447">
    <property type="entry name" value="HSF_DNA-bind"/>
    <property type="match status" value="1"/>
</dbReference>
<dbReference type="OrthoDB" id="60033at2759"/>
<evidence type="ECO:0000256" key="1">
    <source>
        <dbReference type="ARBA" id="ARBA00004123"/>
    </source>
</evidence>
<comment type="caution">
    <text evidence="12">The sequence shown here is derived from an EMBL/GenBank/DDBJ whole genome shotgun (WGS) entry which is preliminary data.</text>
</comment>
<keyword evidence="13" id="KW-1185">Reference proteome</keyword>
<dbReference type="InterPro" id="IPR036390">
    <property type="entry name" value="WH_DNA-bd_sf"/>
</dbReference>
<keyword evidence="7" id="KW-0804">Transcription</keyword>
<comment type="subunit">
    <text evidence="2">Homotrimer.</text>
</comment>
<evidence type="ECO:0000256" key="2">
    <source>
        <dbReference type="ARBA" id="ARBA00011233"/>
    </source>
</evidence>
<dbReference type="GO" id="GO:0000978">
    <property type="term" value="F:RNA polymerase II cis-regulatory region sequence-specific DNA binding"/>
    <property type="evidence" value="ECO:0007669"/>
    <property type="project" value="TreeGrafter"/>
</dbReference>
<feature type="domain" description="HSF-type DNA-binding" evidence="11">
    <location>
        <begin position="53"/>
        <end position="77"/>
    </location>
</feature>
<dbReference type="InterPro" id="IPR000232">
    <property type="entry name" value="HSF_DNA-bd"/>
</dbReference>
<dbReference type="SMART" id="SM00415">
    <property type="entry name" value="HSF"/>
    <property type="match status" value="1"/>
</dbReference>
<dbReference type="PRINTS" id="PR00056">
    <property type="entry name" value="HSFDOMAIN"/>
</dbReference>
<sequence length="317" mass="35686">MEANSNSDDVVALFVAKTYQMVNDPMTDAFITWGKDNNSFLIIHPLDFSTNILPFYFKHSNFSSFVRQLNTYGFRKVDPDNWEFANEWFLRGQKHLLKNVVRRKKGKNRYMPVKAEDLDDEIAAEIARLKEEQKSMEEELQGMNKRLETTERRPQQMVVFLHKVVEDPGFLSRMMVEKERDSQLTAENNRWLKMTPPPPSYSSPHSFSSYSSAAISSNSVKSEDEGWHPELISPSLSSLPSPGGSLGVLGRRDVVGQIMDYGCATIMSQSPMVAPPVIEIGYGDRNGKLGYLGEMAAAGMEARVPPPYPFSLLGGGF</sequence>
<dbReference type="Proteomes" id="UP001165190">
    <property type="component" value="Unassembled WGS sequence"/>
</dbReference>
<name>A0A9W7M5S0_HIBTR</name>
<proteinExistence type="inferred from homology"/>
<reference evidence="12" key="1">
    <citation type="submission" date="2023-05" db="EMBL/GenBank/DDBJ databases">
        <title>Genome and transcriptome analyses reveal genes involved in the formation of fine ridges on petal epidermal cells in Hibiscus trionum.</title>
        <authorList>
            <person name="Koshimizu S."/>
            <person name="Masuda S."/>
            <person name="Ishii T."/>
            <person name="Shirasu K."/>
            <person name="Hoshino A."/>
            <person name="Arita M."/>
        </authorList>
    </citation>
    <scope>NUCLEOTIDE SEQUENCE</scope>
    <source>
        <strain evidence="12">Hamamatsu line</strain>
    </source>
</reference>
<dbReference type="GO" id="GO:0003700">
    <property type="term" value="F:DNA-binding transcription factor activity"/>
    <property type="evidence" value="ECO:0007669"/>
    <property type="project" value="InterPro"/>
</dbReference>
<evidence type="ECO:0000256" key="4">
    <source>
        <dbReference type="ARBA" id="ARBA00023015"/>
    </source>
</evidence>
<keyword evidence="8" id="KW-0539">Nucleus</keyword>
<keyword evidence="4" id="KW-0805">Transcription regulation</keyword>
<evidence type="ECO:0000256" key="8">
    <source>
        <dbReference type="ARBA" id="ARBA00023242"/>
    </source>
</evidence>
<dbReference type="SUPFAM" id="SSF46785">
    <property type="entry name" value="Winged helix' DNA-binding domain"/>
    <property type="match status" value="1"/>
</dbReference>
<dbReference type="Gene3D" id="1.10.10.10">
    <property type="entry name" value="Winged helix-like DNA-binding domain superfamily/Winged helix DNA-binding domain"/>
    <property type="match status" value="1"/>
</dbReference>
<comment type="similarity">
    <text evidence="9">Belongs to the HSF family.</text>
</comment>
<dbReference type="EMBL" id="BSYR01000022">
    <property type="protein sequence ID" value="GMI88581.1"/>
    <property type="molecule type" value="Genomic_DNA"/>
</dbReference>
<keyword evidence="6" id="KW-0238">DNA-binding</keyword>
<dbReference type="AlphaFoldDB" id="A0A9W7M5S0"/>
<evidence type="ECO:0000256" key="6">
    <source>
        <dbReference type="ARBA" id="ARBA00023125"/>
    </source>
</evidence>
<dbReference type="InterPro" id="IPR036388">
    <property type="entry name" value="WH-like_DNA-bd_sf"/>
</dbReference>
<keyword evidence="5" id="KW-0346">Stress response</keyword>
<accession>A0A9W7M5S0</accession>
<comment type="subcellular location">
    <subcellularLocation>
        <location evidence="1">Nucleus</location>
    </subcellularLocation>
</comment>
<dbReference type="PROSITE" id="PS00434">
    <property type="entry name" value="HSF_DOMAIN"/>
    <property type="match status" value="1"/>
</dbReference>
<evidence type="ECO:0000256" key="9">
    <source>
        <dbReference type="RuleBase" id="RU004020"/>
    </source>
</evidence>
<feature type="coiled-coil region" evidence="10">
    <location>
        <begin position="115"/>
        <end position="153"/>
    </location>
</feature>
<keyword evidence="3" id="KW-0597">Phosphoprotein</keyword>
<protein>
    <recommendedName>
        <fullName evidence="11">HSF-type DNA-binding domain-containing protein</fullName>
    </recommendedName>
</protein>
<evidence type="ECO:0000256" key="10">
    <source>
        <dbReference type="SAM" id="Coils"/>
    </source>
</evidence>
<evidence type="ECO:0000313" key="12">
    <source>
        <dbReference type="EMBL" id="GMI88581.1"/>
    </source>
</evidence>